<dbReference type="RefSeq" id="WP_012509098.1">
    <property type="nucleotide sequence ID" value="NC_011060.1"/>
</dbReference>
<name>B4SEU8_PELPB</name>
<accession>B4SEU8</accession>
<dbReference type="KEGG" id="pph:Ppha_2436"/>
<feature type="transmembrane region" description="Helical" evidence="1">
    <location>
        <begin position="148"/>
        <end position="172"/>
    </location>
</feature>
<gene>
    <name evidence="2" type="ordered locus">Ppha_2436</name>
</gene>
<dbReference type="OrthoDB" id="598187at2"/>
<feature type="transmembrane region" description="Helical" evidence="1">
    <location>
        <begin position="17"/>
        <end position="36"/>
    </location>
</feature>
<dbReference type="AlphaFoldDB" id="B4SEU8"/>
<evidence type="ECO:0000313" key="2">
    <source>
        <dbReference type="EMBL" id="ACF44624.1"/>
    </source>
</evidence>
<feature type="transmembrane region" description="Helical" evidence="1">
    <location>
        <begin position="42"/>
        <end position="60"/>
    </location>
</feature>
<sequence>MAVENVNRTLLPLDGKLYTVLLGAAIIILTTTVPYLTMVNVFLFAGIFLAGTIALHQTILRFQVRLSYREAFFLGCGAGLAGGVLSEAVTFMLMEFFNYRPGTESLALVVDWVTEMAKGKPELQEQVKALVMAEKLALAPVSLSFTDILMNMLFSGAFYAPLAGLGGAYAVLRLKRSARRG</sequence>
<dbReference type="EMBL" id="CP001110">
    <property type="protein sequence ID" value="ACF44624.1"/>
    <property type="molecule type" value="Genomic_DNA"/>
</dbReference>
<evidence type="ECO:0000256" key="1">
    <source>
        <dbReference type="SAM" id="Phobius"/>
    </source>
</evidence>
<evidence type="ECO:0000313" key="3">
    <source>
        <dbReference type="Proteomes" id="UP000002724"/>
    </source>
</evidence>
<keyword evidence="1" id="KW-0472">Membrane</keyword>
<evidence type="ECO:0008006" key="4">
    <source>
        <dbReference type="Google" id="ProtNLM"/>
    </source>
</evidence>
<protein>
    <recommendedName>
        <fullName evidence="4">DUF4199 domain-containing protein</fullName>
    </recommendedName>
</protein>
<feature type="transmembrane region" description="Helical" evidence="1">
    <location>
        <begin position="72"/>
        <end position="94"/>
    </location>
</feature>
<dbReference type="eggNOG" id="ENOG503361M">
    <property type="taxonomic scope" value="Bacteria"/>
</dbReference>
<proteinExistence type="predicted"/>
<organism evidence="2 3">
    <name type="scientific">Pelodictyon phaeoclathratiforme (strain DSM 5477 / BU-1)</name>
    <dbReference type="NCBI Taxonomy" id="324925"/>
    <lineage>
        <taxon>Bacteria</taxon>
        <taxon>Pseudomonadati</taxon>
        <taxon>Chlorobiota</taxon>
        <taxon>Chlorobiia</taxon>
        <taxon>Chlorobiales</taxon>
        <taxon>Chlorobiaceae</taxon>
        <taxon>Chlorobium/Pelodictyon group</taxon>
        <taxon>Pelodictyon</taxon>
    </lineage>
</organism>
<keyword evidence="3" id="KW-1185">Reference proteome</keyword>
<keyword evidence="1" id="KW-1133">Transmembrane helix</keyword>
<reference evidence="2 3" key="1">
    <citation type="submission" date="2008-06" db="EMBL/GenBank/DDBJ databases">
        <title>Complete sequence of Pelodictyon phaeoclathratiforme BU-1.</title>
        <authorList>
            <consortium name="US DOE Joint Genome Institute"/>
            <person name="Lucas S."/>
            <person name="Copeland A."/>
            <person name="Lapidus A."/>
            <person name="Glavina del Rio T."/>
            <person name="Dalin E."/>
            <person name="Tice H."/>
            <person name="Bruce D."/>
            <person name="Goodwin L."/>
            <person name="Pitluck S."/>
            <person name="Schmutz J."/>
            <person name="Larimer F."/>
            <person name="Land M."/>
            <person name="Hauser L."/>
            <person name="Kyrpides N."/>
            <person name="Mikhailova N."/>
            <person name="Liu Z."/>
            <person name="Li T."/>
            <person name="Zhao F."/>
            <person name="Overmann J."/>
            <person name="Bryant D.A."/>
            <person name="Richardson P."/>
        </authorList>
    </citation>
    <scope>NUCLEOTIDE SEQUENCE [LARGE SCALE GENOMIC DNA]</scope>
    <source>
        <strain evidence="3">DSM 5477 / BU-1</strain>
    </source>
</reference>
<dbReference type="STRING" id="324925.Ppha_2436"/>
<keyword evidence="1" id="KW-0812">Transmembrane</keyword>
<dbReference type="Proteomes" id="UP000002724">
    <property type="component" value="Chromosome"/>
</dbReference>
<dbReference type="HOGENOM" id="CLU_1487708_0_0_10"/>